<evidence type="ECO:0000313" key="1">
    <source>
        <dbReference type="EMBL" id="OYR14513.1"/>
    </source>
</evidence>
<name>A0A256FI47_9HYPH</name>
<sequence length="92" mass="10329">MAQAGLVYRDEYDATSLLIERGSFPVVVNRAMRVVGLEKSEEPKTGDVGLIIHNRKLCLAIHAETFWFSRDESGLIGAPLDAIWKAWRIECP</sequence>
<dbReference type="Proteomes" id="UP000216345">
    <property type="component" value="Unassembled WGS sequence"/>
</dbReference>
<protein>
    <submittedName>
        <fullName evidence="1">Uncharacterized protein</fullName>
    </submittedName>
</protein>
<dbReference type="EMBL" id="NNRK01000026">
    <property type="protein sequence ID" value="OYR14513.1"/>
    <property type="molecule type" value="Genomic_DNA"/>
</dbReference>
<organism evidence="1 2">
    <name type="scientific">Brucella rhizosphaerae</name>
    <dbReference type="NCBI Taxonomy" id="571254"/>
    <lineage>
        <taxon>Bacteria</taxon>
        <taxon>Pseudomonadati</taxon>
        <taxon>Pseudomonadota</taxon>
        <taxon>Alphaproteobacteria</taxon>
        <taxon>Hyphomicrobiales</taxon>
        <taxon>Brucellaceae</taxon>
        <taxon>Brucella/Ochrobactrum group</taxon>
        <taxon>Brucella</taxon>
    </lineage>
</organism>
<proteinExistence type="predicted"/>
<accession>A0A256FI47</accession>
<reference evidence="1 2" key="1">
    <citation type="submission" date="2017-07" db="EMBL/GenBank/DDBJ databases">
        <title>Phylogenetic study on the rhizospheric bacterium Ochrobactrum sp. A44.</title>
        <authorList>
            <person name="Krzyzanowska D.M."/>
            <person name="Ossowicki A."/>
            <person name="Rajewska M."/>
            <person name="Maciag T."/>
            <person name="Kaczynski Z."/>
            <person name="Czerwicka M."/>
            <person name="Jafra S."/>
        </authorList>
    </citation>
    <scope>NUCLEOTIDE SEQUENCE [LARGE SCALE GENOMIC DNA]</scope>
    <source>
        <strain evidence="1 2">PR17</strain>
    </source>
</reference>
<keyword evidence="2" id="KW-1185">Reference proteome</keyword>
<comment type="caution">
    <text evidence="1">The sequence shown here is derived from an EMBL/GenBank/DDBJ whole genome shotgun (WGS) entry which is preliminary data.</text>
</comment>
<gene>
    <name evidence="1" type="ORF">CEV32_0518</name>
</gene>
<dbReference type="AlphaFoldDB" id="A0A256FI47"/>
<evidence type="ECO:0000313" key="2">
    <source>
        <dbReference type="Proteomes" id="UP000216345"/>
    </source>
</evidence>